<dbReference type="NCBIfam" id="TIGR00229">
    <property type="entry name" value="sensory_box"/>
    <property type="match status" value="1"/>
</dbReference>
<reference evidence="10 11" key="1">
    <citation type="journal article" date="2009" name="Stand. Genomic Sci.">
        <title>Complete genome sequence of Dyadobacter fermentans type strain (NS114).</title>
        <authorList>
            <person name="Lang E."/>
            <person name="Lapidus A."/>
            <person name="Chertkov O."/>
            <person name="Brettin T."/>
            <person name="Detter J.C."/>
            <person name="Han C."/>
            <person name="Copeland A."/>
            <person name="Glavina Del Rio T."/>
            <person name="Nolan M."/>
            <person name="Chen F."/>
            <person name="Lucas S."/>
            <person name="Tice H."/>
            <person name="Cheng J.F."/>
            <person name="Land M."/>
            <person name="Hauser L."/>
            <person name="Chang Y.J."/>
            <person name="Jeffries C.D."/>
            <person name="Kopitz M."/>
            <person name="Bruce D."/>
            <person name="Goodwin L."/>
            <person name="Pitluck S."/>
            <person name="Ovchinnikova G."/>
            <person name="Pati A."/>
            <person name="Ivanova N."/>
            <person name="Mavrommatis K."/>
            <person name="Chen A."/>
            <person name="Palaniappan K."/>
            <person name="Chain P."/>
            <person name="Bristow J."/>
            <person name="Eisen J.A."/>
            <person name="Markowitz V."/>
            <person name="Hugenholtz P."/>
            <person name="Goker M."/>
            <person name="Rohde M."/>
            <person name="Kyrpides N.C."/>
            <person name="Klenk H.P."/>
        </authorList>
    </citation>
    <scope>NUCLEOTIDE SEQUENCE [LARGE SCALE GENOMIC DNA]</scope>
    <source>
        <strain evidence="11">ATCC 700827 / DSM 18053 / CIP 107007 / KCTC 52180 / NS114</strain>
    </source>
</reference>
<dbReference type="InterPro" id="IPR052162">
    <property type="entry name" value="Sensor_kinase/Photoreceptor"/>
</dbReference>
<dbReference type="Proteomes" id="UP000002011">
    <property type="component" value="Chromosome"/>
</dbReference>
<dbReference type="STRING" id="471854.Dfer_0899"/>
<dbReference type="AlphaFoldDB" id="C6W348"/>
<evidence type="ECO:0000259" key="8">
    <source>
        <dbReference type="PROSITE" id="PS50112"/>
    </source>
</evidence>
<dbReference type="PANTHER" id="PTHR43304">
    <property type="entry name" value="PHYTOCHROME-LIKE PROTEIN CPH1"/>
    <property type="match status" value="1"/>
</dbReference>
<dbReference type="KEGG" id="dfe:Dfer_0899"/>
<dbReference type="SUPFAM" id="SSF55785">
    <property type="entry name" value="PYP-like sensor domain (PAS domain)"/>
    <property type="match status" value="2"/>
</dbReference>
<dbReference type="InterPro" id="IPR005467">
    <property type="entry name" value="His_kinase_dom"/>
</dbReference>
<feature type="domain" description="PAC" evidence="9">
    <location>
        <begin position="189"/>
        <end position="240"/>
    </location>
</feature>
<dbReference type="InterPro" id="IPR004358">
    <property type="entry name" value="Sig_transdc_His_kin-like_C"/>
</dbReference>
<protein>
    <recommendedName>
        <fullName evidence="2">histidine kinase</fullName>
        <ecNumber evidence="2">2.7.13.3</ecNumber>
    </recommendedName>
</protein>
<dbReference type="EMBL" id="CP001619">
    <property type="protein sequence ID" value="ACT92152.1"/>
    <property type="molecule type" value="Genomic_DNA"/>
</dbReference>
<dbReference type="CDD" id="cd00082">
    <property type="entry name" value="HisKA"/>
    <property type="match status" value="1"/>
</dbReference>
<dbReference type="Pfam" id="PF02518">
    <property type="entry name" value="HATPase_c"/>
    <property type="match status" value="1"/>
</dbReference>
<dbReference type="SUPFAM" id="SSF47384">
    <property type="entry name" value="Homodimeric domain of signal transducing histidine kinase"/>
    <property type="match status" value="1"/>
</dbReference>
<dbReference type="CDD" id="cd00130">
    <property type="entry name" value="PAS"/>
    <property type="match status" value="1"/>
</dbReference>
<comment type="catalytic activity">
    <reaction evidence="1">
        <text>ATP + protein L-histidine = ADP + protein N-phospho-L-histidine.</text>
        <dbReference type="EC" id="2.7.13.3"/>
    </reaction>
</comment>
<dbReference type="PROSITE" id="PS50109">
    <property type="entry name" value="HIS_KIN"/>
    <property type="match status" value="1"/>
</dbReference>
<organism evidence="10 11">
    <name type="scientific">Dyadobacter fermentans (strain ATCC 700827 / DSM 18053 / CIP 107007 / KCTC 52180 / NS114)</name>
    <dbReference type="NCBI Taxonomy" id="471854"/>
    <lineage>
        <taxon>Bacteria</taxon>
        <taxon>Pseudomonadati</taxon>
        <taxon>Bacteroidota</taxon>
        <taxon>Cytophagia</taxon>
        <taxon>Cytophagales</taxon>
        <taxon>Spirosomataceae</taxon>
        <taxon>Dyadobacter</taxon>
    </lineage>
</organism>
<evidence type="ECO:0000313" key="10">
    <source>
        <dbReference type="EMBL" id="ACT92152.1"/>
    </source>
</evidence>
<keyword evidence="4" id="KW-0808">Transferase</keyword>
<dbReference type="InterPro" id="IPR003594">
    <property type="entry name" value="HATPase_dom"/>
</dbReference>
<dbReference type="SUPFAM" id="SSF55874">
    <property type="entry name" value="ATPase domain of HSP90 chaperone/DNA topoisomerase II/histidine kinase"/>
    <property type="match status" value="1"/>
</dbReference>
<dbReference type="PROSITE" id="PS50113">
    <property type="entry name" value="PAC"/>
    <property type="match status" value="2"/>
</dbReference>
<dbReference type="InterPro" id="IPR000700">
    <property type="entry name" value="PAS-assoc_C"/>
</dbReference>
<dbReference type="Gene3D" id="3.30.450.20">
    <property type="entry name" value="PAS domain"/>
    <property type="match status" value="2"/>
</dbReference>
<dbReference type="InterPro" id="IPR036890">
    <property type="entry name" value="HATPase_C_sf"/>
</dbReference>
<accession>C6W348</accession>
<dbReference type="InterPro" id="IPR035965">
    <property type="entry name" value="PAS-like_dom_sf"/>
</dbReference>
<dbReference type="eggNOG" id="COG2202">
    <property type="taxonomic scope" value="Bacteria"/>
</dbReference>
<dbReference type="SMART" id="SM00388">
    <property type="entry name" value="HisKA"/>
    <property type="match status" value="1"/>
</dbReference>
<dbReference type="PRINTS" id="PR00344">
    <property type="entry name" value="BCTRLSENSOR"/>
</dbReference>
<feature type="domain" description="PAC" evidence="9">
    <location>
        <begin position="65"/>
        <end position="117"/>
    </location>
</feature>
<evidence type="ECO:0000259" key="7">
    <source>
        <dbReference type="PROSITE" id="PS50109"/>
    </source>
</evidence>
<dbReference type="Gene3D" id="1.10.287.130">
    <property type="match status" value="1"/>
</dbReference>
<dbReference type="Pfam" id="PF13426">
    <property type="entry name" value="PAS_9"/>
    <property type="match status" value="1"/>
</dbReference>
<dbReference type="PROSITE" id="PS50112">
    <property type="entry name" value="PAS"/>
    <property type="match status" value="1"/>
</dbReference>
<dbReference type="GO" id="GO:0000155">
    <property type="term" value="F:phosphorelay sensor kinase activity"/>
    <property type="evidence" value="ECO:0007669"/>
    <property type="project" value="InterPro"/>
</dbReference>
<dbReference type="eggNOG" id="COG4251">
    <property type="taxonomic scope" value="Bacteria"/>
</dbReference>
<keyword evidence="6" id="KW-0175">Coiled coil</keyword>
<evidence type="ECO:0000256" key="5">
    <source>
        <dbReference type="ARBA" id="ARBA00022777"/>
    </source>
</evidence>
<evidence type="ECO:0000256" key="3">
    <source>
        <dbReference type="ARBA" id="ARBA00022553"/>
    </source>
</evidence>
<dbReference type="InterPro" id="IPR003661">
    <property type="entry name" value="HisK_dim/P_dom"/>
</dbReference>
<feature type="domain" description="Histidine kinase" evidence="7">
    <location>
        <begin position="263"/>
        <end position="491"/>
    </location>
</feature>
<proteinExistence type="predicted"/>
<name>C6W348_DYAFD</name>
<dbReference type="HOGENOM" id="CLU_000445_114_71_10"/>
<evidence type="ECO:0000313" key="11">
    <source>
        <dbReference type="Proteomes" id="UP000002011"/>
    </source>
</evidence>
<feature type="domain" description="PAS" evidence="8">
    <location>
        <begin position="118"/>
        <end position="184"/>
    </location>
</feature>
<feature type="coiled-coil region" evidence="6">
    <location>
        <begin position="233"/>
        <end position="260"/>
    </location>
</feature>
<dbReference type="InterPro" id="IPR000014">
    <property type="entry name" value="PAS"/>
</dbReference>
<dbReference type="SMART" id="SM00387">
    <property type="entry name" value="HATPase_c"/>
    <property type="match status" value="1"/>
</dbReference>
<evidence type="ECO:0000256" key="6">
    <source>
        <dbReference type="SAM" id="Coils"/>
    </source>
</evidence>
<dbReference type="PANTHER" id="PTHR43304:SF1">
    <property type="entry name" value="PAC DOMAIN-CONTAINING PROTEIN"/>
    <property type="match status" value="1"/>
</dbReference>
<keyword evidence="3" id="KW-0597">Phosphoprotein</keyword>
<keyword evidence="11" id="KW-1185">Reference proteome</keyword>
<dbReference type="EC" id="2.7.13.3" evidence="2"/>
<keyword evidence="5 10" id="KW-0418">Kinase</keyword>
<dbReference type="InterPro" id="IPR036097">
    <property type="entry name" value="HisK_dim/P_sf"/>
</dbReference>
<evidence type="ECO:0000256" key="2">
    <source>
        <dbReference type="ARBA" id="ARBA00012438"/>
    </source>
</evidence>
<gene>
    <name evidence="10" type="ordered locus">Dfer_0899</name>
</gene>
<sequence length="491" mass="54808">MGICFCDATGTITYGNAMSQVLWGAEGIPSQKFCGSHRLLNADGSLLLFEDSPVAICLRENRPVAGFDLTMERRDGSVTNVSSNVSPVYNNAGDLLGAVNCFHENTSQNAAQQALSRKTFELQEYIDNASIGLHWVDHQGIIKWANQAELDMLGYTREEYVGHHISTFHLHLDKINDILRRLQEDEVLNQYESEMVCKDGSIRVVHISSSVFRQDGQFVHTRCFTVDVTTVKQAELQLMADQLQIMNKKLEKSNKELQDFAYVASHDLQEPLRKITALGTLLVNRHSHALSPDGTNLVIRMQAASNRMNILIEDLLHLSQVSSVKEKTRVNLHEEINGVLMDLESAITAKGAEIHLEDLYPMNGYAPQIRQLFQNLIGNALKFSRPGAAVVVRISSQLVRGADSGFRLFGLEAEKQFQLIEIKDNGIGFEPKYAQDIFEVFRRLNGKHEFAGTGIGLSIVKKVIENHQGHILAEGRKGDGATFRILLPTLE</sequence>
<dbReference type="SMART" id="SM00091">
    <property type="entry name" value="PAS"/>
    <property type="match status" value="1"/>
</dbReference>
<evidence type="ECO:0000256" key="1">
    <source>
        <dbReference type="ARBA" id="ARBA00000085"/>
    </source>
</evidence>
<evidence type="ECO:0000259" key="9">
    <source>
        <dbReference type="PROSITE" id="PS50113"/>
    </source>
</evidence>
<evidence type="ECO:0000256" key="4">
    <source>
        <dbReference type="ARBA" id="ARBA00022679"/>
    </source>
</evidence>
<dbReference type="Gene3D" id="3.30.565.10">
    <property type="entry name" value="Histidine kinase-like ATPase, C-terminal domain"/>
    <property type="match status" value="1"/>
</dbReference>